<protein>
    <submittedName>
        <fullName evidence="1">Uncharacterized protein</fullName>
    </submittedName>
</protein>
<dbReference type="EMBL" id="RSCL01000029">
    <property type="protein sequence ID" value="RUS98480.1"/>
    <property type="molecule type" value="Genomic_DNA"/>
</dbReference>
<sequence length="119" mass="13837">MSTELTYSTTLKVKKNCCDLTWIAWYLNTPLDTCYTWNQKRGRQVPENIIKMMSESVHQFPPLAAEGFGCVEEINVTSPKFSNDLIPYRIKTLNQSIINSNNRTLYKNITLHRYSNLID</sequence>
<dbReference type="AlphaFoldDB" id="A0A3S1AD28"/>
<dbReference type="Proteomes" id="UP000271624">
    <property type="component" value="Unassembled WGS sequence"/>
</dbReference>
<evidence type="ECO:0000313" key="2">
    <source>
        <dbReference type="Proteomes" id="UP000271624"/>
    </source>
</evidence>
<accession>A0A3S1AD28</accession>
<keyword evidence="2" id="KW-1185">Reference proteome</keyword>
<dbReference type="OrthoDB" id="484613at2"/>
<evidence type="ECO:0000313" key="1">
    <source>
        <dbReference type="EMBL" id="RUS98480.1"/>
    </source>
</evidence>
<name>A0A3S1AD28_9CYAN</name>
<dbReference type="RefSeq" id="WP_127086160.1">
    <property type="nucleotide sequence ID" value="NZ_RSCL01000029.1"/>
</dbReference>
<reference evidence="1" key="1">
    <citation type="submission" date="2018-12" db="EMBL/GenBank/DDBJ databases">
        <authorList>
            <person name="Will S."/>
            <person name="Neumann-Schaal M."/>
            <person name="Henke P."/>
        </authorList>
    </citation>
    <scope>NUCLEOTIDE SEQUENCE</scope>
    <source>
        <strain evidence="1">PCC 7102</strain>
    </source>
</reference>
<comment type="caution">
    <text evidence="1">The sequence shown here is derived from an EMBL/GenBank/DDBJ whole genome shotgun (WGS) entry which is preliminary data.</text>
</comment>
<reference evidence="1" key="2">
    <citation type="journal article" date="2019" name="Genome Biol. Evol.">
        <title>Day and night: Metabolic profiles and evolutionary relationships of six axenic non-marine cyanobacteria.</title>
        <authorList>
            <person name="Will S.E."/>
            <person name="Henke P."/>
            <person name="Boedeker C."/>
            <person name="Huang S."/>
            <person name="Brinkmann H."/>
            <person name="Rohde M."/>
            <person name="Jarek M."/>
            <person name="Friedl T."/>
            <person name="Seufert S."/>
            <person name="Schumacher M."/>
            <person name="Overmann J."/>
            <person name="Neumann-Schaal M."/>
            <person name="Petersen J."/>
        </authorList>
    </citation>
    <scope>NUCLEOTIDE SEQUENCE [LARGE SCALE GENOMIC DNA]</scope>
    <source>
        <strain evidence="1">PCC 7102</strain>
    </source>
</reference>
<dbReference type="InterPro" id="IPR027417">
    <property type="entry name" value="P-loop_NTPase"/>
</dbReference>
<organism evidence="1 2">
    <name type="scientific">Dulcicalothrix desertica PCC 7102</name>
    <dbReference type="NCBI Taxonomy" id="232991"/>
    <lineage>
        <taxon>Bacteria</taxon>
        <taxon>Bacillati</taxon>
        <taxon>Cyanobacteriota</taxon>
        <taxon>Cyanophyceae</taxon>
        <taxon>Nostocales</taxon>
        <taxon>Calotrichaceae</taxon>
        <taxon>Dulcicalothrix</taxon>
    </lineage>
</organism>
<proteinExistence type="predicted"/>
<gene>
    <name evidence="1" type="ORF">DSM106972_081090</name>
</gene>
<dbReference type="Gene3D" id="3.40.50.300">
    <property type="entry name" value="P-loop containing nucleotide triphosphate hydrolases"/>
    <property type="match status" value="1"/>
</dbReference>